<evidence type="ECO:0000256" key="4">
    <source>
        <dbReference type="ARBA" id="ARBA00022807"/>
    </source>
</evidence>
<dbReference type="GO" id="GO:0008234">
    <property type="term" value="F:cysteine-type peptidase activity"/>
    <property type="evidence" value="ECO:0007669"/>
    <property type="project" value="UniProtKB-KW"/>
</dbReference>
<organism evidence="6 7">
    <name type="scientific">Ambispora leptoticha</name>
    <dbReference type="NCBI Taxonomy" id="144679"/>
    <lineage>
        <taxon>Eukaryota</taxon>
        <taxon>Fungi</taxon>
        <taxon>Fungi incertae sedis</taxon>
        <taxon>Mucoromycota</taxon>
        <taxon>Glomeromycotina</taxon>
        <taxon>Glomeromycetes</taxon>
        <taxon>Archaeosporales</taxon>
        <taxon>Ambisporaceae</taxon>
        <taxon>Ambispora</taxon>
    </lineage>
</organism>
<evidence type="ECO:0000259" key="5">
    <source>
        <dbReference type="PROSITE" id="PS50600"/>
    </source>
</evidence>
<keyword evidence="4" id="KW-0788">Thiol protease</keyword>
<dbReference type="AlphaFoldDB" id="A0A9N9G067"/>
<keyword evidence="7" id="KW-1185">Reference proteome</keyword>
<evidence type="ECO:0000256" key="3">
    <source>
        <dbReference type="ARBA" id="ARBA00022801"/>
    </source>
</evidence>
<dbReference type="InterPro" id="IPR038765">
    <property type="entry name" value="Papain-like_cys_pep_sf"/>
</dbReference>
<name>A0A9N9G067_9GLOM</name>
<dbReference type="SUPFAM" id="SSF54001">
    <property type="entry name" value="Cysteine proteinases"/>
    <property type="match status" value="1"/>
</dbReference>
<keyword evidence="2" id="KW-0645">Protease</keyword>
<comment type="similarity">
    <text evidence="1">Belongs to the peptidase C48 family.</text>
</comment>
<protein>
    <submittedName>
        <fullName evidence="6">8067_t:CDS:1</fullName>
    </submittedName>
</protein>
<dbReference type="PROSITE" id="PS50600">
    <property type="entry name" value="ULP_PROTEASE"/>
    <property type="match status" value="1"/>
</dbReference>
<sequence length="228" mass="26133">MSREIVLLYHDVVLYKDDFELLKDHQWLNDTCIEFYMEYLEKTKLTSQKDEQENRLTIFLLKPGLTYLISNIQDAQFLASAIPREIYMADIIFLPINNNQNPTRAGGGTHWSLVVYLKAQQQFLHYDSAHEFNTVAAHVTVERIAALLDVKEIRFLQMLTPQQDNGTDCGVFVIAIIDHLVNRILTKSAGAANFVMDEMQISSANDITSPGEMRLRLQQLVEQLRVAS</sequence>
<dbReference type="PANTHER" id="PTHR46468:SF1">
    <property type="entry name" value="SENTRIN-SPECIFIC PROTEASE 8"/>
    <property type="match status" value="1"/>
</dbReference>
<dbReference type="InterPro" id="IPR003653">
    <property type="entry name" value="Peptidase_C48_C"/>
</dbReference>
<evidence type="ECO:0000313" key="6">
    <source>
        <dbReference type="EMBL" id="CAG8572523.1"/>
    </source>
</evidence>
<evidence type="ECO:0000256" key="1">
    <source>
        <dbReference type="ARBA" id="ARBA00005234"/>
    </source>
</evidence>
<dbReference type="Gene3D" id="3.40.395.10">
    <property type="entry name" value="Adenoviral Proteinase, Chain A"/>
    <property type="match status" value="1"/>
</dbReference>
<dbReference type="InterPro" id="IPR044613">
    <property type="entry name" value="Nep1/2-like"/>
</dbReference>
<reference evidence="6" key="1">
    <citation type="submission" date="2021-06" db="EMBL/GenBank/DDBJ databases">
        <authorList>
            <person name="Kallberg Y."/>
            <person name="Tangrot J."/>
            <person name="Rosling A."/>
        </authorList>
    </citation>
    <scope>NUCLEOTIDE SEQUENCE</scope>
    <source>
        <strain evidence="6">FL130A</strain>
    </source>
</reference>
<dbReference type="Proteomes" id="UP000789508">
    <property type="component" value="Unassembled WGS sequence"/>
</dbReference>
<dbReference type="EMBL" id="CAJVPS010002609">
    <property type="protein sequence ID" value="CAG8572523.1"/>
    <property type="molecule type" value="Genomic_DNA"/>
</dbReference>
<evidence type="ECO:0000313" key="7">
    <source>
        <dbReference type="Proteomes" id="UP000789508"/>
    </source>
</evidence>
<dbReference type="GO" id="GO:0006508">
    <property type="term" value="P:proteolysis"/>
    <property type="evidence" value="ECO:0007669"/>
    <property type="project" value="UniProtKB-KW"/>
</dbReference>
<proteinExistence type="inferred from homology"/>
<comment type="caution">
    <text evidence="6">The sequence shown here is derived from an EMBL/GenBank/DDBJ whole genome shotgun (WGS) entry which is preliminary data.</text>
</comment>
<accession>A0A9N9G067</accession>
<dbReference type="GO" id="GO:0000338">
    <property type="term" value="P:protein deneddylation"/>
    <property type="evidence" value="ECO:0007669"/>
    <property type="project" value="TreeGrafter"/>
</dbReference>
<evidence type="ECO:0000256" key="2">
    <source>
        <dbReference type="ARBA" id="ARBA00022670"/>
    </source>
</evidence>
<feature type="domain" description="Ubiquitin-like protease family profile" evidence="5">
    <location>
        <begin position="12"/>
        <end position="180"/>
    </location>
</feature>
<dbReference type="GO" id="GO:0019784">
    <property type="term" value="F:deNEDDylase activity"/>
    <property type="evidence" value="ECO:0007669"/>
    <property type="project" value="InterPro"/>
</dbReference>
<dbReference type="OrthoDB" id="5065855at2759"/>
<dbReference type="Pfam" id="PF02902">
    <property type="entry name" value="Peptidase_C48"/>
    <property type="match status" value="1"/>
</dbReference>
<keyword evidence="3" id="KW-0378">Hydrolase</keyword>
<gene>
    <name evidence="6" type="ORF">ALEPTO_LOCUS6880</name>
</gene>
<dbReference type="PANTHER" id="PTHR46468">
    <property type="entry name" value="SENTRIN-SPECIFIC PROTEASE 8"/>
    <property type="match status" value="1"/>
</dbReference>